<feature type="region of interest" description="Disordered" evidence="1">
    <location>
        <begin position="318"/>
        <end position="341"/>
    </location>
</feature>
<proteinExistence type="predicted"/>
<dbReference type="GO" id="GO:0032543">
    <property type="term" value="P:mitochondrial translation"/>
    <property type="evidence" value="ECO:0007669"/>
    <property type="project" value="TreeGrafter"/>
</dbReference>
<evidence type="ECO:0000313" key="3">
    <source>
        <dbReference type="Proteomes" id="UP000799441"/>
    </source>
</evidence>
<dbReference type="InterPro" id="IPR021036">
    <property type="entry name" value="Ribosomal_mS45"/>
</dbReference>
<reference evidence="2" key="1">
    <citation type="journal article" date="2020" name="Stud. Mycol.">
        <title>101 Dothideomycetes genomes: a test case for predicting lifestyles and emergence of pathogens.</title>
        <authorList>
            <person name="Haridas S."/>
            <person name="Albert R."/>
            <person name="Binder M."/>
            <person name="Bloem J."/>
            <person name="Labutti K."/>
            <person name="Salamov A."/>
            <person name="Andreopoulos B."/>
            <person name="Baker S."/>
            <person name="Barry K."/>
            <person name="Bills G."/>
            <person name="Bluhm B."/>
            <person name="Cannon C."/>
            <person name="Castanera R."/>
            <person name="Culley D."/>
            <person name="Daum C."/>
            <person name="Ezra D."/>
            <person name="Gonzalez J."/>
            <person name="Henrissat B."/>
            <person name="Kuo A."/>
            <person name="Liang C."/>
            <person name="Lipzen A."/>
            <person name="Lutzoni F."/>
            <person name="Magnuson J."/>
            <person name="Mondo S."/>
            <person name="Nolan M."/>
            <person name="Ohm R."/>
            <person name="Pangilinan J."/>
            <person name="Park H.-J."/>
            <person name="Ramirez L."/>
            <person name="Alfaro M."/>
            <person name="Sun H."/>
            <person name="Tritt A."/>
            <person name="Yoshinaga Y."/>
            <person name="Zwiers L.-H."/>
            <person name="Turgeon B."/>
            <person name="Goodwin S."/>
            <person name="Spatafora J."/>
            <person name="Crous P."/>
            <person name="Grigoriev I."/>
        </authorList>
    </citation>
    <scope>NUCLEOTIDE SEQUENCE</scope>
    <source>
        <strain evidence="2">CBS 116435</strain>
    </source>
</reference>
<keyword evidence="3" id="KW-1185">Reference proteome</keyword>
<dbReference type="Proteomes" id="UP000799441">
    <property type="component" value="Unassembled WGS sequence"/>
</dbReference>
<accession>A0A9P4QAE1</accession>
<evidence type="ECO:0000256" key="1">
    <source>
        <dbReference type="SAM" id="MobiDB-lite"/>
    </source>
</evidence>
<evidence type="ECO:0008006" key="4">
    <source>
        <dbReference type="Google" id="ProtNLM"/>
    </source>
</evidence>
<dbReference type="PANTHER" id="PTHR28158">
    <property type="entry name" value="37S RIBOSOMAL PROTEIN S35, MITOCHONDRIAL"/>
    <property type="match status" value="1"/>
</dbReference>
<gene>
    <name evidence="2" type="ORF">K431DRAFT_247890</name>
</gene>
<dbReference type="OrthoDB" id="10052321at2759"/>
<dbReference type="AlphaFoldDB" id="A0A9P4QAE1"/>
<evidence type="ECO:0000313" key="2">
    <source>
        <dbReference type="EMBL" id="KAF2721159.1"/>
    </source>
</evidence>
<name>A0A9P4QAE1_9PEZI</name>
<dbReference type="EMBL" id="MU003793">
    <property type="protein sequence ID" value="KAF2721159.1"/>
    <property type="molecule type" value="Genomic_DNA"/>
</dbReference>
<dbReference type="PANTHER" id="PTHR28158:SF1">
    <property type="entry name" value="SMALL RIBOSOMAL SUBUNIT PROTEIN MS45"/>
    <property type="match status" value="1"/>
</dbReference>
<organism evidence="2 3">
    <name type="scientific">Polychaeton citri CBS 116435</name>
    <dbReference type="NCBI Taxonomy" id="1314669"/>
    <lineage>
        <taxon>Eukaryota</taxon>
        <taxon>Fungi</taxon>
        <taxon>Dikarya</taxon>
        <taxon>Ascomycota</taxon>
        <taxon>Pezizomycotina</taxon>
        <taxon>Dothideomycetes</taxon>
        <taxon>Dothideomycetidae</taxon>
        <taxon>Capnodiales</taxon>
        <taxon>Capnodiaceae</taxon>
        <taxon>Polychaeton</taxon>
    </lineage>
</organism>
<comment type="caution">
    <text evidence="2">The sequence shown here is derived from an EMBL/GenBank/DDBJ whole genome shotgun (WGS) entry which is preliminary data.</text>
</comment>
<sequence length="400" mass="45796">MPPRIHTGRLPQQVPAQCVPSSQCVKAAQHGPARSFHASSRAQTRLRRSMYGWLNGPGAVFREPMKGSTNYLGAYDKSGKLARLRLLKRDAEENAEDEGSKELETEASIVQQEIDQGVSDEEREIRAEQRAVARQEAQGGANGENPMPKERRSDLRPYPLNSNFRSQRVLSEELREEVYRLVAVKGEAVSAISARLGIDMRRVAAVVRLKTIEKQWIDEGKKLATPYSQSVLDMLPKTPLVRGVRHPYPHEDINDLPVHPRTRAQLFYPTSESRQFTREDAAKVFDSSLLPADKRIAHPQLIQYEKWALEDLPREDQQARREKIEQKEKAQKEEREREEAAWKERTIRSVPGRRWDFVFQDISAENVGKDGRGRQGVGYRYGVPHQDRKRGLIKIPTRVE</sequence>
<dbReference type="Pfam" id="PF12298">
    <property type="entry name" value="Bot1p"/>
    <property type="match status" value="1"/>
</dbReference>
<feature type="region of interest" description="Disordered" evidence="1">
    <location>
        <begin position="92"/>
        <end position="161"/>
    </location>
</feature>
<feature type="compositionally biased region" description="Basic and acidic residues" evidence="1">
    <location>
        <begin position="123"/>
        <end position="133"/>
    </location>
</feature>
<feature type="compositionally biased region" description="Basic and acidic residues" evidence="1">
    <location>
        <begin position="92"/>
        <end position="104"/>
    </location>
</feature>
<dbReference type="GO" id="GO:0003735">
    <property type="term" value="F:structural constituent of ribosome"/>
    <property type="evidence" value="ECO:0007669"/>
    <property type="project" value="TreeGrafter"/>
</dbReference>
<dbReference type="GO" id="GO:0005763">
    <property type="term" value="C:mitochondrial small ribosomal subunit"/>
    <property type="evidence" value="ECO:0007669"/>
    <property type="project" value="TreeGrafter"/>
</dbReference>
<protein>
    <recommendedName>
        <fullName evidence="4">Ribosomal protein S35, mitochondrial</fullName>
    </recommendedName>
</protein>